<dbReference type="SMART" id="SM00289">
    <property type="entry name" value="WR1"/>
    <property type="match status" value="8"/>
</dbReference>
<evidence type="ECO:0000259" key="1">
    <source>
        <dbReference type="PROSITE" id="PS51390"/>
    </source>
</evidence>
<keyword evidence="3" id="KW-1185">Reference proteome</keyword>
<dbReference type="PROSITE" id="PS51390">
    <property type="entry name" value="WAP"/>
    <property type="match status" value="3"/>
</dbReference>
<dbReference type="InterPro" id="IPR008197">
    <property type="entry name" value="WAP_dom"/>
</dbReference>
<dbReference type="SMART" id="SM00217">
    <property type="entry name" value="WAP"/>
    <property type="match status" value="3"/>
</dbReference>
<dbReference type="FunFam" id="4.10.75.10:FF:000001">
    <property type="entry name" value="Anosmin 1"/>
    <property type="match status" value="2"/>
</dbReference>
<protein>
    <recommendedName>
        <fullName evidence="1">WAP domain-containing protein</fullName>
    </recommendedName>
</protein>
<dbReference type="Pfam" id="PF00095">
    <property type="entry name" value="WAP"/>
    <property type="match status" value="3"/>
</dbReference>
<dbReference type="Pfam" id="PF14625">
    <property type="entry name" value="Lustrin_cystein"/>
    <property type="match status" value="7"/>
</dbReference>
<dbReference type="InterPro" id="IPR053014">
    <property type="entry name" value="Cuticle_assoc_divergent"/>
</dbReference>
<dbReference type="GO" id="GO:0005576">
    <property type="term" value="C:extracellular region"/>
    <property type="evidence" value="ECO:0007669"/>
    <property type="project" value="InterPro"/>
</dbReference>
<feature type="domain" description="WAP" evidence="1">
    <location>
        <begin position="1"/>
        <end position="41"/>
    </location>
</feature>
<sequence>MCPIPNGRPGICVEACGGDSNCPGYQKCCSNGCGHVCTNPAGKSKPGMCPIPNGRLGICVEACGGDSNCPGYQKCCSNGCGHVCTNPAGPSPAPSPPPPRPPFPPHSVCEKGTPFPNINCGFGSGRNPCPRGYYCKTEATDHYAVCCQNPCSYGRPHSTLSCGMMVGSNKCPNGYSCVAGAADEFFACCPTRPSPSPPPPPPPQPPPPPFPPQSVCEKGTPFPNIYCGLGPASKTCPRSYYCKIHPTDHYAVCCQNPCSYGIPHPTLSCGMVIGSNKCPTGYSCAAGAADEFFACCPTKPSPSPPPPPTLPVPPSSTQLPPFPRSVCERGTELPNLNCGLRPCPRFYYCKFDPTKSLRVCCRNPCSIGVPNTTLKCGIVIGSNKCTNGYSCVPGPADEPPVCCQTRKTKPGSCPIPKSGMAGICLQRCNGDFDCPGNAKCCSNGCGNECSNPQDNDPKCRVGQPLSNINCGRGPNRRDCPKGYSCNVHPTDKYACCRNGIRQGLNNDTIAKSQICVFRKMHSHPNKNACFGKCFARLSNVEFRACYKHSILQLQDNVPICRVGQPLSNINCGRGLNRQNCPRGYYCNVHPTDKYAVCCRN</sequence>
<proteinExistence type="predicted"/>
<dbReference type="CDD" id="cd00199">
    <property type="entry name" value="WAP"/>
    <property type="match status" value="2"/>
</dbReference>
<feature type="domain" description="WAP" evidence="1">
    <location>
        <begin position="406"/>
        <end position="453"/>
    </location>
</feature>
<accession>A0A8B6G3K6</accession>
<organism evidence="2 3">
    <name type="scientific">Mytilus galloprovincialis</name>
    <name type="common">Mediterranean mussel</name>
    <dbReference type="NCBI Taxonomy" id="29158"/>
    <lineage>
        <taxon>Eukaryota</taxon>
        <taxon>Metazoa</taxon>
        <taxon>Spiralia</taxon>
        <taxon>Lophotrochozoa</taxon>
        <taxon>Mollusca</taxon>
        <taxon>Bivalvia</taxon>
        <taxon>Autobranchia</taxon>
        <taxon>Pteriomorphia</taxon>
        <taxon>Mytilida</taxon>
        <taxon>Mytiloidea</taxon>
        <taxon>Mytilidae</taxon>
        <taxon>Mytilinae</taxon>
        <taxon>Mytilus</taxon>
    </lineage>
</organism>
<feature type="domain" description="WAP" evidence="1">
    <location>
        <begin position="42"/>
        <end position="88"/>
    </location>
</feature>
<comment type="caution">
    <text evidence="2">The sequence shown here is derived from an EMBL/GenBank/DDBJ whole genome shotgun (WGS) entry which is preliminary data.</text>
</comment>
<dbReference type="Proteomes" id="UP000596742">
    <property type="component" value="Unassembled WGS sequence"/>
</dbReference>
<reference evidence="2" key="1">
    <citation type="submission" date="2018-11" db="EMBL/GenBank/DDBJ databases">
        <authorList>
            <person name="Alioto T."/>
            <person name="Alioto T."/>
        </authorList>
    </citation>
    <scope>NUCLEOTIDE SEQUENCE</scope>
</reference>
<dbReference type="AlphaFoldDB" id="A0A8B6G3K6"/>
<dbReference type="EMBL" id="UYJE01007812">
    <property type="protein sequence ID" value="VDI58167.1"/>
    <property type="molecule type" value="Genomic_DNA"/>
</dbReference>
<name>A0A8B6G3K6_MYTGA</name>
<evidence type="ECO:0000313" key="2">
    <source>
        <dbReference type="EMBL" id="VDI58167.1"/>
    </source>
</evidence>
<dbReference type="GO" id="GO:0030414">
    <property type="term" value="F:peptidase inhibitor activity"/>
    <property type="evidence" value="ECO:0007669"/>
    <property type="project" value="InterPro"/>
</dbReference>
<dbReference type="InterPro" id="IPR028150">
    <property type="entry name" value="Lustrin_cystein"/>
</dbReference>
<dbReference type="InterPro" id="IPR036645">
    <property type="entry name" value="Elafin-like_sf"/>
</dbReference>
<dbReference type="PANTHER" id="PTHR46339">
    <property type="entry name" value="PROTEIN CBG15282-RELATED"/>
    <property type="match status" value="1"/>
</dbReference>
<gene>
    <name evidence="2" type="ORF">MGAL_10B083768</name>
</gene>
<feature type="non-terminal residue" evidence="2">
    <location>
        <position position="1"/>
    </location>
</feature>
<dbReference type="OrthoDB" id="5912026at2759"/>
<dbReference type="SUPFAM" id="SSF57256">
    <property type="entry name" value="Elafin-like"/>
    <property type="match status" value="3"/>
</dbReference>
<dbReference type="Gene3D" id="4.10.75.10">
    <property type="entry name" value="Elafin-like"/>
    <property type="match status" value="3"/>
</dbReference>
<evidence type="ECO:0000313" key="3">
    <source>
        <dbReference type="Proteomes" id="UP000596742"/>
    </source>
</evidence>
<dbReference type="PRINTS" id="PR00003">
    <property type="entry name" value="4DISULPHCORE"/>
</dbReference>
<dbReference type="InterPro" id="IPR006150">
    <property type="entry name" value="Cys_repeat_1"/>
</dbReference>